<feature type="domain" description="Aminoglycoside phosphotransferase" evidence="2">
    <location>
        <begin position="76"/>
        <end position="261"/>
    </location>
</feature>
<dbReference type="SUPFAM" id="SSF56112">
    <property type="entry name" value="Protein kinase-like (PK-like)"/>
    <property type="match status" value="1"/>
</dbReference>
<reference evidence="3" key="2">
    <citation type="submission" date="2015-09" db="EMBL/GenBank/DDBJ databases">
        <title>Draft genome sequence of Mycobacterium neoaurum DSM 44074.</title>
        <authorList>
            <person name="Croce O."/>
            <person name="Robert C."/>
            <person name="Raoult D."/>
            <person name="Drancourt M."/>
        </authorList>
    </citation>
    <scope>NUCLEOTIDE SEQUENCE</scope>
    <source>
        <strain evidence="3">DSM 44074</strain>
    </source>
</reference>
<name>A0AAV2WRF6_MYCNE</name>
<gene>
    <name evidence="3" type="ORF">BN1047_04684</name>
</gene>
<dbReference type="RefSeq" id="WP_234411689.1">
    <property type="nucleotide sequence ID" value="NZ_LK021341.1"/>
</dbReference>
<sequence length="317" mass="33784">MAGWTHDGRIRPATGGHAQCRPACRPHPSGHRRRAAGLEVECATVLHDVFSVVVHLEPAPVVARIPVVLPPGYTPALQTARQQRELDVAAWLDARGVPVVAPSPLVQRMPVRCGGFGMTFWALADVAPDHQPYAGVPIAKSAELHAGLAGYPAPLPFLTPFTEAAPGMFDRLEPSEFLSGEDVERARGQFAELSAVLGSAASFAARHPDVAVQALQGDGPSHNVIRTTTGVKFADFEDVCQGPVEWDLAMLGPEAVAEYDAAAQALGLRRTDPAVQRLMDTARTLQFISCVVLVPQLPVLAEGLAGVIADWRTQPTM</sequence>
<dbReference type="InterPro" id="IPR002575">
    <property type="entry name" value="Aminoglycoside_PTrfase"/>
</dbReference>
<dbReference type="EMBL" id="LK021341">
    <property type="protein sequence ID" value="CDQ46770.1"/>
    <property type="molecule type" value="Genomic_DNA"/>
</dbReference>
<proteinExistence type="predicted"/>
<evidence type="ECO:0000313" key="4">
    <source>
        <dbReference type="Proteomes" id="UP000028864"/>
    </source>
</evidence>
<feature type="region of interest" description="Disordered" evidence="1">
    <location>
        <begin position="1"/>
        <end position="31"/>
    </location>
</feature>
<dbReference type="Pfam" id="PF01636">
    <property type="entry name" value="APH"/>
    <property type="match status" value="1"/>
</dbReference>
<feature type="compositionally biased region" description="Basic and acidic residues" evidence="1">
    <location>
        <begin position="1"/>
        <end position="10"/>
    </location>
</feature>
<organism evidence="3 4">
    <name type="scientific">Mycolicibacterium neoaurum</name>
    <name type="common">Mycobacterium neoaurum</name>
    <dbReference type="NCBI Taxonomy" id="1795"/>
    <lineage>
        <taxon>Bacteria</taxon>
        <taxon>Bacillati</taxon>
        <taxon>Actinomycetota</taxon>
        <taxon>Actinomycetes</taxon>
        <taxon>Mycobacteriales</taxon>
        <taxon>Mycobacteriaceae</taxon>
        <taxon>Mycolicibacterium</taxon>
    </lineage>
</organism>
<evidence type="ECO:0000256" key="1">
    <source>
        <dbReference type="SAM" id="MobiDB-lite"/>
    </source>
</evidence>
<dbReference type="InterPro" id="IPR011009">
    <property type="entry name" value="Kinase-like_dom_sf"/>
</dbReference>
<accession>A0AAV2WRF6</accession>
<reference evidence="3" key="1">
    <citation type="submission" date="2014-05" db="EMBL/GenBank/DDBJ databases">
        <authorList>
            <person name="Urmite Genomes"/>
        </authorList>
    </citation>
    <scope>NUCLEOTIDE SEQUENCE</scope>
    <source>
        <strain evidence="3">DSM 44074</strain>
    </source>
</reference>
<dbReference type="Proteomes" id="UP000028864">
    <property type="component" value="Unassembled WGS sequence"/>
</dbReference>
<protein>
    <submittedName>
        <fullName evidence="3">Phosphotransferase family protein</fullName>
    </submittedName>
</protein>
<evidence type="ECO:0000259" key="2">
    <source>
        <dbReference type="Pfam" id="PF01636"/>
    </source>
</evidence>
<evidence type="ECO:0000313" key="3">
    <source>
        <dbReference type="EMBL" id="CDQ46770.1"/>
    </source>
</evidence>
<dbReference type="AlphaFoldDB" id="A0AAV2WRF6"/>